<evidence type="ECO:0000313" key="2">
    <source>
        <dbReference type="EMBL" id="BBL70877.1"/>
    </source>
</evidence>
<evidence type="ECO:0000313" key="3">
    <source>
        <dbReference type="Proteomes" id="UP000824988"/>
    </source>
</evidence>
<dbReference type="InterPro" id="IPR054353">
    <property type="entry name" value="IstA-like_C"/>
</dbReference>
<feature type="domain" description="Transposase for insertion sequence element IS21-like C-terminal" evidence="1">
    <location>
        <begin position="2"/>
        <end position="43"/>
    </location>
</feature>
<sequence length="168" mass="18826">MPAAHAGQVVSVRLEAERLPVVAEGRIIAEHNRHLGRDRLICDPWHYLPILEKKPGVLRHSAPFQSWELPVAIRVVRDRLLKQSEGDQAFVDLLLLAREVGLEVPEIPCELTLETGVITASLVLNAMRWLSEPPRQPPLDGAPTPSLQTEPLADCGRYDSLREVRHVH</sequence>
<keyword evidence="3" id="KW-1185">Reference proteome</keyword>
<proteinExistence type="predicted"/>
<name>A0A8D4VPJ6_9GAMM</name>
<dbReference type="EMBL" id="AP019782">
    <property type="protein sequence ID" value="BBL70877.1"/>
    <property type="molecule type" value="Genomic_DNA"/>
</dbReference>
<organism evidence="2 3">
    <name type="scientific">Methylogaea oryzae</name>
    <dbReference type="NCBI Taxonomy" id="1295382"/>
    <lineage>
        <taxon>Bacteria</taxon>
        <taxon>Pseudomonadati</taxon>
        <taxon>Pseudomonadota</taxon>
        <taxon>Gammaproteobacteria</taxon>
        <taxon>Methylococcales</taxon>
        <taxon>Methylococcaceae</taxon>
        <taxon>Methylogaea</taxon>
    </lineage>
</organism>
<dbReference type="KEGG" id="moz:MoryE10_14830"/>
<protein>
    <recommendedName>
        <fullName evidence="1">Transposase for insertion sequence element IS21-like C-terminal domain-containing protein</fullName>
    </recommendedName>
</protein>
<dbReference type="AlphaFoldDB" id="A0A8D4VPJ6"/>
<dbReference type="Proteomes" id="UP000824988">
    <property type="component" value="Chromosome"/>
</dbReference>
<dbReference type="Pfam" id="PF22483">
    <property type="entry name" value="Mu-transpos_C_2"/>
    <property type="match status" value="1"/>
</dbReference>
<reference evidence="2" key="1">
    <citation type="submission" date="2019-06" db="EMBL/GenBank/DDBJ databases">
        <title>Complete genome sequence of Methylogaea oryzae strain JCM16910.</title>
        <authorList>
            <person name="Asakawa S."/>
        </authorList>
    </citation>
    <scope>NUCLEOTIDE SEQUENCE</scope>
    <source>
        <strain evidence="2">E10</strain>
    </source>
</reference>
<dbReference type="RefSeq" id="WP_221048692.1">
    <property type="nucleotide sequence ID" value="NZ_AP019782.1"/>
</dbReference>
<accession>A0A8D4VPJ6</accession>
<gene>
    <name evidence="2" type="ORF">MoryE10_14830</name>
</gene>
<evidence type="ECO:0000259" key="1">
    <source>
        <dbReference type="Pfam" id="PF22483"/>
    </source>
</evidence>